<dbReference type="EMBL" id="KY707824">
    <property type="protein sequence ID" value="AVD53861.1"/>
    <property type="molecule type" value="Genomic_RNA"/>
</dbReference>
<organism evidence="1">
    <name type="scientific">Grapevine leafroll-associated virus 3</name>
    <dbReference type="NCBI Taxonomy" id="55951"/>
    <lineage>
        <taxon>Viruses</taxon>
        <taxon>Riboviria</taxon>
        <taxon>Orthornavirae</taxon>
        <taxon>Kitrinoviricota</taxon>
        <taxon>Alsuviricetes</taxon>
        <taxon>Martellivirales</taxon>
        <taxon>Closteroviridae</taxon>
        <taxon>Ampelovirus</taxon>
        <taxon>Ampelovirus trivitis</taxon>
    </lineage>
</organism>
<proteinExistence type="predicted"/>
<accession>A0A2L1FE05</accession>
<protein>
    <submittedName>
        <fullName evidence="1">19.6 kDa protein</fullName>
    </submittedName>
</protein>
<name>A0A2L1FE05_9CLOS</name>
<sequence>MRLISLRFLILRLSKSIKTNDHFVLILIKEALINYYNASFTNETAVLTDARESIVRFLVDRCGSPRSCCVMKALMTNLVCNASVETVREIVGDLILTADASVSALEEAKYLQDSFRLRKRKGKYYYRGSCSSDIAKVRYTLVGERRAKECVGSLKLHCEGRAEGGDVVQLLLISSLL</sequence>
<evidence type="ECO:0000313" key="1">
    <source>
        <dbReference type="EMBL" id="AVD53861.1"/>
    </source>
</evidence>
<reference evidence="1" key="1">
    <citation type="submission" date="2017-03" db="EMBL/GenBank/DDBJ databases">
        <title>Characterization of Divergent GLRaV-3 Isolates.</title>
        <authorList>
            <person name="Al Rwahnih M."/>
        </authorList>
    </citation>
    <scope>NUCLEOTIDE SEQUENCE</scope>
    <source>
        <strain evidence="1">Pro95</strain>
    </source>
</reference>